<accession>A0A507ALX1</accession>
<sequence>MFSSALPVILGAVLVAATVALAEEPDLQIPEEQPVDYFPPPLQLAHTPTSPPLLVSTTPAPELPNLDLRGDKEKRATGNPFIGYFSSAGYWYSWTCPPGNYFAADPTFGACCASTSSNCMYATGCDGHTALAVGGGRGDCGTQLCDTITIFNSVDVQATGVRSLIGCFESSNFYRVPRSFYRNTFASRPTTAAKTTTVIQRVTVAPSPDAAPGVRPSEGGAGLFWTVAVPILAMLFGILLA</sequence>
<reference evidence="3 4" key="1">
    <citation type="submission" date="2019-06" db="EMBL/GenBank/DDBJ databases">
        <title>Draft genome sequence of the filamentous fungus Phialemoniopsis curvata isolated from diesel fuel.</title>
        <authorList>
            <person name="Varaljay V.A."/>
            <person name="Lyon W.J."/>
            <person name="Crouch A.L."/>
            <person name="Drake C.E."/>
            <person name="Hollomon J.M."/>
            <person name="Nadeau L.J."/>
            <person name="Nunn H.S."/>
            <person name="Stevenson B.S."/>
            <person name="Bojanowski C.L."/>
            <person name="Crookes-Goodson W.J."/>
        </authorList>
    </citation>
    <scope>NUCLEOTIDE SEQUENCE [LARGE SCALE GENOMIC DNA]</scope>
    <source>
        <strain evidence="3 4">D216</strain>
    </source>
</reference>
<dbReference type="InParanoid" id="A0A507ALX1"/>
<evidence type="ECO:0000313" key="4">
    <source>
        <dbReference type="Proteomes" id="UP000319257"/>
    </source>
</evidence>
<comment type="caution">
    <text evidence="3">The sequence shown here is derived from an EMBL/GenBank/DDBJ whole genome shotgun (WGS) entry which is preliminary data.</text>
</comment>
<organism evidence="3 4">
    <name type="scientific">Thyridium curvatum</name>
    <dbReference type="NCBI Taxonomy" id="1093900"/>
    <lineage>
        <taxon>Eukaryota</taxon>
        <taxon>Fungi</taxon>
        <taxon>Dikarya</taxon>
        <taxon>Ascomycota</taxon>
        <taxon>Pezizomycotina</taxon>
        <taxon>Sordariomycetes</taxon>
        <taxon>Sordariomycetidae</taxon>
        <taxon>Thyridiales</taxon>
        <taxon>Thyridiaceae</taxon>
        <taxon>Thyridium</taxon>
    </lineage>
</organism>
<feature type="signal peptide" evidence="2">
    <location>
        <begin position="1"/>
        <end position="22"/>
    </location>
</feature>
<dbReference type="GeneID" id="41977389"/>
<keyword evidence="2" id="KW-0732">Signal</keyword>
<dbReference type="EMBL" id="SKBQ01000076">
    <property type="protein sequence ID" value="TPX08603.1"/>
    <property type="molecule type" value="Genomic_DNA"/>
</dbReference>
<keyword evidence="1" id="KW-0472">Membrane</keyword>
<feature type="chain" id="PRO_5021258870" evidence="2">
    <location>
        <begin position="23"/>
        <end position="241"/>
    </location>
</feature>
<name>A0A507ALX1_9PEZI</name>
<dbReference type="Proteomes" id="UP000319257">
    <property type="component" value="Unassembled WGS sequence"/>
</dbReference>
<dbReference type="AlphaFoldDB" id="A0A507ALX1"/>
<proteinExistence type="predicted"/>
<protein>
    <submittedName>
        <fullName evidence="3">Uncharacterized protein</fullName>
    </submittedName>
</protein>
<evidence type="ECO:0000256" key="1">
    <source>
        <dbReference type="SAM" id="Phobius"/>
    </source>
</evidence>
<keyword evidence="1" id="KW-1133">Transmembrane helix</keyword>
<gene>
    <name evidence="3" type="ORF">E0L32_009942</name>
</gene>
<evidence type="ECO:0000256" key="2">
    <source>
        <dbReference type="SAM" id="SignalP"/>
    </source>
</evidence>
<dbReference type="RefSeq" id="XP_030990314.1">
    <property type="nucleotide sequence ID" value="XM_031144959.1"/>
</dbReference>
<evidence type="ECO:0000313" key="3">
    <source>
        <dbReference type="EMBL" id="TPX08603.1"/>
    </source>
</evidence>
<feature type="transmembrane region" description="Helical" evidence="1">
    <location>
        <begin position="222"/>
        <end position="240"/>
    </location>
</feature>
<dbReference type="OrthoDB" id="4774099at2759"/>
<keyword evidence="1" id="KW-0812">Transmembrane</keyword>
<keyword evidence="4" id="KW-1185">Reference proteome</keyword>